<dbReference type="SUPFAM" id="SSF55797">
    <property type="entry name" value="PR-1-like"/>
    <property type="match status" value="1"/>
</dbReference>
<evidence type="ECO:0000259" key="1">
    <source>
        <dbReference type="Pfam" id="PF00188"/>
    </source>
</evidence>
<dbReference type="EMBL" id="MFUC01000013">
    <property type="protein sequence ID" value="OGI72056.1"/>
    <property type="molecule type" value="Genomic_DNA"/>
</dbReference>
<proteinExistence type="predicted"/>
<dbReference type="PANTHER" id="PTHR31157">
    <property type="entry name" value="SCP DOMAIN-CONTAINING PROTEIN"/>
    <property type="match status" value="1"/>
</dbReference>
<dbReference type="InterPro" id="IPR035940">
    <property type="entry name" value="CAP_sf"/>
</dbReference>
<accession>A0A1F6VR57</accession>
<feature type="domain" description="SCP" evidence="1">
    <location>
        <begin position="86"/>
        <end position="204"/>
    </location>
</feature>
<gene>
    <name evidence="2" type="ORF">A3J61_01625</name>
</gene>
<reference evidence="2 3" key="1">
    <citation type="journal article" date="2016" name="Nat. Commun.">
        <title>Thousands of microbial genomes shed light on interconnected biogeochemical processes in an aquifer system.</title>
        <authorList>
            <person name="Anantharaman K."/>
            <person name="Brown C.T."/>
            <person name="Hug L.A."/>
            <person name="Sharon I."/>
            <person name="Castelle C.J."/>
            <person name="Probst A.J."/>
            <person name="Thomas B.C."/>
            <person name="Singh A."/>
            <person name="Wilkins M.J."/>
            <person name="Karaoz U."/>
            <person name="Brodie E.L."/>
            <person name="Williams K.H."/>
            <person name="Hubbard S.S."/>
            <person name="Banfield J.F."/>
        </authorList>
    </citation>
    <scope>NUCLEOTIDE SEQUENCE [LARGE SCALE GENOMIC DNA]</scope>
</reference>
<comment type="caution">
    <text evidence="2">The sequence shown here is derived from an EMBL/GenBank/DDBJ whole genome shotgun (WGS) entry which is preliminary data.</text>
</comment>
<evidence type="ECO:0000313" key="2">
    <source>
        <dbReference type="EMBL" id="OGI72056.1"/>
    </source>
</evidence>
<dbReference type="STRING" id="1801752.A3J61_01625"/>
<organism evidence="2 3">
    <name type="scientific">Candidatus Nomurabacteria bacterium RIFCSPHIGHO2_02_FULL_38_15</name>
    <dbReference type="NCBI Taxonomy" id="1801752"/>
    <lineage>
        <taxon>Bacteria</taxon>
        <taxon>Candidatus Nomuraibacteriota</taxon>
    </lineage>
</organism>
<protein>
    <recommendedName>
        <fullName evidence="1">SCP domain-containing protein</fullName>
    </recommendedName>
</protein>
<dbReference type="InterPro" id="IPR014044">
    <property type="entry name" value="CAP_dom"/>
</dbReference>
<sequence>MKHSRLIILILIFISIYFFQEQLIQKIKPLTNQAQKLVELIDSNIANESIAKTKIFKEVSLPGPLAQIINPNQQNYAELSATKIIEYTNAERQKNGLEPLMFNTKLTTSATFKAGDMNTLQYFEHESPSGVDISDLAKKFNYEYITIGENLAMGNFESDQTLVDAWMNSPGHRANILNPKYTQIGVGLVTGTWDGIHVWYAVQHFGKPLSSCPTINKNLKSVVDKNQIEISNMQKTLGLQKTQIEQAGSGNQDYTLLVSSYNELVNKYNLLVGETKTNINIYNAEIKAFNDCSQN</sequence>
<name>A0A1F6VR57_9BACT</name>
<dbReference type="Gene3D" id="3.40.33.10">
    <property type="entry name" value="CAP"/>
    <property type="match status" value="1"/>
</dbReference>
<dbReference type="AlphaFoldDB" id="A0A1F6VR57"/>
<evidence type="ECO:0000313" key="3">
    <source>
        <dbReference type="Proteomes" id="UP000179686"/>
    </source>
</evidence>
<dbReference type="Pfam" id="PF00188">
    <property type="entry name" value="CAP"/>
    <property type="match status" value="1"/>
</dbReference>
<dbReference type="Proteomes" id="UP000179686">
    <property type="component" value="Unassembled WGS sequence"/>
</dbReference>
<dbReference type="PANTHER" id="PTHR31157:SF1">
    <property type="entry name" value="SCP DOMAIN-CONTAINING PROTEIN"/>
    <property type="match status" value="1"/>
</dbReference>
<dbReference type="CDD" id="cd05379">
    <property type="entry name" value="CAP_bacterial"/>
    <property type="match status" value="1"/>
</dbReference>